<accession>A0A5B0QLD8</accession>
<organism evidence="2 4">
    <name type="scientific">Puccinia graminis f. sp. tritici</name>
    <dbReference type="NCBI Taxonomy" id="56615"/>
    <lineage>
        <taxon>Eukaryota</taxon>
        <taxon>Fungi</taxon>
        <taxon>Dikarya</taxon>
        <taxon>Basidiomycota</taxon>
        <taxon>Pucciniomycotina</taxon>
        <taxon>Pucciniomycetes</taxon>
        <taxon>Pucciniales</taxon>
        <taxon>Pucciniaceae</taxon>
        <taxon>Puccinia</taxon>
    </lineage>
</organism>
<evidence type="ECO:0000313" key="2">
    <source>
        <dbReference type="EMBL" id="KAA1113785.1"/>
    </source>
</evidence>
<comment type="caution">
    <text evidence="2">The sequence shown here is derived from an EMBL/GenBank/DDBJ whole genome shotgun (WGS) entry which is preliminary data.</text>
</comment>
<dbReference type="EMBL" id="VDEP01000275">
    <property type="protein sequence ID" value="KAA1113785.1"/>
    <property type="molecule type" value="Genomic_DNA"/>
</dbReference>
<reference evidence="3 4" key="1">
    <citation type="submission" date="2019-05" db="EMBL/GenBank/DDBJ databases">
        <title>Emergence of the Ug99 lineage of the wheat stem rust pathogen through somatic hybridization.</title>
        <authorList>
            <person name="Li F."/>
            <person name="Upadhyaya N.M."/>
            <person name="Sperschneider J."/>
            <person name="Matny O."/>
            <person name="Nguyen-Phuc H."/>
            <person name="Mago R."/>
            <person name="Raley C."/>
            <person name="Miller M.E."/>
            <person name="Silverstein K.A.T."/>
            <person name="Henningsen E."/>
            <person name="Hirsch C.D."/>
            <person name="Visser B."/>
            <person name="Pretorius Z.A."/>
            <person name="Steffenson B.J."/>
            <person name="Schwessinger B."/>
            <person name="Dodds P.N."/>
            <person name="Figueroa M."/>
        </authorList>
    </citation>
    <scope>NUCLEOTIDE SEQUENCE [LARGE SCALE GENOMIC DNA]</scope>
    <source>
        <strain evidence="1">21-0</strain>
        <strain evidence="2 4">Ug99</strain>
    </source>
</reference>
<name>A0A5B0QLD8_PUCGR</name>
<evidence type="ECO:0000313" key="1">
    <source>
        <dbReference type="EMBL" id="KAA1085944.1"/>
    </source>
</evidence>
<sequence length="54" mass="5554">MGSAEELNHRSRADAGLNLQGVDFALDVNSGLEPESGDSLPASEYLLLALVPGG</sequence>
<dbReference type="EMBL" id="VSWC01000106">
    <property type="protein sequence ID" value="KAA1085944.1"/>
    <property type="molecule type" value="Genomic_DNA"/>
</dbReference>
<proteinExistence type="predicted"/>
<evidence type="ECO:0000313" key="3">
    <source>
        <dbReference type="Proteomes" id="UP000324748"/>
    </source>
</evidence>
<gene>
    <name evidence="1" type="ORF">PGT21_025042</name>
    <name evidence="2" type="ORF">PGTUg99_020322</name>
</gene>
<evidence type="ECO:0000313" key="4">
    <source>
        <dbReference type="Proteomes" id="UP000325313"/>
    </source>
</evidence>
<dbReference type="Proteomes" id="UP000325313">
    <property type="component" value="Unassembled WGS sequence"/>
</dbReference>
<keyword evidence="3" id="KW-1185">Reference proteome</keyword>
<protein>
    <submittedName>
        <fullName evidence="2">Uncharacterized protein</fullName>
    </submittedName>
</protein>
<dbReference type="Proteomes" id="UP000324748">
    <property type="component" value="Unassembled WGS sequence"/>
</dbReference>
<dbReference type="AlphaFoldDB" id="A0A5B0QLD8"/>